<evidence type="ECO:0000256" key="1">
    <source>
        <dbReference type="SAM" id="Phobius"/>
    </source>
</evidence>
<keyword evidence="1" id="KW-1133">Transmembrane helix</keyword>
<gene>
    <name evidence="2" type="ORF">FBZ93_11666</name>
</gene>
<evidence type="ECO:0000313" key="2">
    <source>
        <dbReference type="EMBL" id="TWB89351.1"/>
    </source>
</evidence>
<keyword evidence="3" id="KW-1185">Reference proteome</keyword>
<dbReference type="EMBL" id="VITY01000016">
    <property type="protein sequence ID" value="TWB89351.1"/>
    <property type="molecule type" value="Genomic_DNA"/>
</dbReference>
<organism evidence="2 3">
    <name type="scientific">Bradyrhizobium macuxiense</name>
    <dbReference type="NCBI Taxonomy" id="1755647"/>
    <lineage>
        <taxon>Bacteria</taxon>
        <taxon>Pseudomonadati</taxon>
        <taxon>Pseudomonadota</taxon>
        <taxon>Alphaproteobacteria</taxon>
        <taxon>Hyphomicrobiales</taxon>
        <taxon>Nitrobacteraceae</taxon>
        <taxon>Bradyrhizobium</taxon>
    </lineage>
</organism>
<sequence length="41" mass="4399">MIIIFGAVSMLPDSITTMLMIIGIMSIVGSADGRGQQHQHQ</sequence>
<keyword evidence="1" id="KW-0472">Membrane</keyword>
<dbReference type="AlphaFoldDB" id="A0A560L1D4"/>
<evidence type="ECO:0000313" key="3">
    <source>
        <dbReference type="Proteomes" id="UP000321304"/>
    </source>
</evidence>
<proteinExistence type="predicted"/>
<protein>
    <submittedName>
        <fullName evidence="2">Uncharacterized protein</fullName>
    </submittedName>
</protein>
<dbReference type="RefSeq" id="WP_283810869.1">
    <property type="nucleotide sequence ID" value="NZ_VITY01000016.1"/>
</dbReference>
<feature type="transmembrane region" description="Helical" evidence="1">
    <location>
        <begin position="15"/>
        <end position="33"/>
    </location>
</feature>
<dbReference type="Proteomes" id="UP000321304">
    <property type="component" value="Unassembled WGS sequence"/>
</dbReference>
<accession>A0A560L1D4</accession>
<name>A0A560L1D4_9BRAD</name>
<keyword evidence="1" id="KW-0812">Transmembrane</keyword>
<comment type="caution">
    <text evidence="2">The sequence shown here is derived from an EMBL/GenBank/DDBJ whole genome shotgun (WGS) entry which is preliminary data.</text>
</comment>
<reference evidence="2 3" key="1">
    <citation type="submission" date="2019-06" db="EMBL/GenBank/DDBJ databases">
        <title>Genomic Encyclopedia of Type Strains, Phase IV (KMG-V): Genome sequencing to study the core and pangenomes of soil and plant-associated prokaryotes.</title>
        <authorList>
            <person name="Whitman W."/>
        </authorList>
    </citation>
    <scope>NUCLEOTIDE SEQUENCE [LARGE SCALE GENOMIC DNA]</scope>
    <source>
        <strain evidence="2 3">BR 10355</strain>
    </source>
</reference>